<dbReference type="OrthoDB" id="73375at2"/>
<keyword evidence="1" id="KW-1133">Transmembrane helix</keyword>
<gene>
    <name evidence="5" type="ORF">SAMN05421831_102105</name>
</gene>
<protein>
    <submittedName>
        <fullName evidence="5">PAS domain S-box-containing protein/diguanylate cyclase (GGDEF) domain-containing protein</fullName>
    </submittedName>
</protein>
<evidence type="ECO:0000259" key="3">
    <source>
        <dbReference type="PROSITE" id="PS50113"/>
    </source>
</evidence>
<dbReference type="PANTHER" id="PTHR44757:SF2">
    <property type="entry name" value="BIOFILM ARCHITECTURE MAINTENANCE PROTEIN MBAA"/>
    <property type="match status" value="1"/>
</dbReference>
<dbReference type="Gene3D" id="3.30.450.20">
    <property type="entry name" value="PAS domain"/>
    <property type="match status" value="1"/>
</dbReference>
<dbReference type="InterPro" id="IPR035965">
    <property type="entry name" value="PAS-like_dom_sf"/>
</dbReference>
<evidence type="ECO:0000259" key="2">
    <source>
        <dbReference type="PROSITE" id="PS50112"/>
    </source>
</evidence>
<keyword evidence="1" id="KW-0812">Transmembrane</keyword>
<feature type="domain" description="GGDEF" evidence="4">
    <location>
        <begin position="205"/>
        <end position="345"/>
    </location>
</feature>
<evidence type="ECO:0000259" key="4">
    <source>
        <dbReference type="PROSITE" id="PS50887"/>
    </source>
</evidence>
<feature type="domain" description="PAS" evidence="2">
    <location>
        <begin position="62"/>
        <end position="117"/>
    </location>
</feature>
<dbReference type="SMART" id="SM00267">
    <property type="entry name" value="GGDEF"/>
    <property type="match status" value="1"/>
</dbReference>
<organism evidence="5 6">
    <name type="scientific">Allopseudospirillum japonicum</name>
    <dbReference type="NCBI Taxonomy" id="64971"/>
    <lineage>
        <taxon>Bacteria</taxon>
        <taxon>Pseudomonadati</taxon>
        <taxon>Pseudomonadota</taxon>
        <taxon>Gammaproteobacteria</taxon>
        <taxon>Oceanospirillales</taxon>
        <taxon>Oceanospirillaceae</taxon>
        <taxon>Allopseudospirillum</taxon>
    </lineage>
</organism>
<dbReference type="AlphaFoldDB" id="A0A1H6R1Z4"/>
<dbReference type="InterPro" id="IPR013655">
    <property type="entry name" value="PAS_fold_3"/>
</dbReference>
<dbReference type="NCBIfam" id="TIGR00254">
    <property type="entry name" value="GGDEF"/>
    <property type="match status" value="1"/>
</dbReference>
<dbReference type="PROSITE" id="PS50112">
    <property type="entry name" value="PAS"/>
    <property type="match status" value="1"/>
</dbReference>
<feature type="transmembrane region" description="Helical" evidence="1">
    <location>
        <begin position="12"/>
        <end position="33"/>
    </location>
</feature>
<dbReference type="Pfam" id="PF08447">
    <property type="entry name" value="PAS_3"/>
    <property type="match status" value="1"/>
</dbReference>
<dbReference type="InterPro" id="IPR029787">
    <property type="entry name" value="Nucleotide_cyclase"/>
</dbReference>
<dbReference type="SUPFAM" id="SSF55785">
    <property type="entry name" value="PYP-like sensor domain (PAS domain)"/>
    <property type="match status" value="1"/>
</dbReference>
<dbReference type="CDD" id="cd01949">
    <property type="entry name" value="GGDEF"/>
    <property type="match status" value="1"/>
</dbReference>
<dbReference type="InterPro" id="IPR000160">
    <property type="entry name" value="GGDEF_dom"/>
</dbReference>
<dbReference type="InterPro" id="IPR043128">
    <property type="entry name" value="Rev_trsase/Diguanyl_cyclase"/>
</dbReference>
<dbReference type="InterPro" id="IPR000014">
    <property type="entry name" value="PAS"/>
</dbReference>
<reference evidence="6" key="1">
    <citation type="submission" date="2016-10" db="EMBL/GenBank/DDBJ databases">
        <authorList>
            <person name="Varghese N."/>
            <person name="Submissions S."/>
        </authorList>
    </citation>
    <scope>NUCLEOTIDE SEQUENCE [LARGE SCALE GENOMIC DNA]</scope>
    <source>
        <strain evidence="6">DSM 7165</strain>
    </source>
</reference>
<keyword evidence="6" id="KW-1185">Reference proteome</keyword>
<dbReference type="SUPFAM" id="SSF55073">
    <property type="entry name" value="Nucleotide cyclase"/>
    <property type="match status" value="1"/>
</dbReference>
<proteinExistence type="predicted"/>
<dbReference type="Pfam" id="PF00990">
    <property type="entry name" value="GGDEF"/>
    <property type="match status" value="1"/>
</dbReference>
<sequence length="383" mass="44134">MANNLMAFLFQPLLHVLLGIGFFALLLLGGLSYRGRRLHRRKTLDQAAYTWQQVWKHAPCALAIADRNGTLIQANTLFTHWLQYREQDLIGRNFREITHADDIYHESQLLKELIRGQRERYRMEKRFLRKDGSYLWVDMVITPCTYEDAVPHRFIALIQDISQYKHQQDQLQLLQERDPVTLLANQRQFEQSLYEYWQHHAFLGQPISLILMDLDAFKGYNDFYGMPAGDRCLQEVAYLLEQQMRAFPIQSALLARLGGAEFAFLLPAHALEQALAYAQTLRQALLELGLPHENRPDVPWVTASFGVACLSAQTQYGVSDLLRQARLALYQAKADGRNRVASASLHWQHRLVNKSSGLHHLSTQVAISKPHISQVHQDRQAKA</sequence>
<keyword evidence="1" id="KW-0472">Membrane</keyword>
<dbReference type="Proteomes" id="UP000242999">
    <property type="component" value="Unassembled WGS sequence"/>
</dbReference>
<dbReference type="PANTHER" id="PTHR44757">
    <property type="entry name" value="DIGUANYLATE CYCLASE DGCP"/>
    <property type="match status" value="1"/>
</dbReference>
<evidence type="ECO:0000313" key="5">
    <source>
        <dbReference type="EMBL" id="SEI45790.1"/>
    </source>
</evidence>
<accession>A0A1H6R1Z4</accession>
<dbReference type="Gene3D" id="3.30.70.270">
    <property type="match status" value="1"/>
</dbReference>
<dbReference type="PROSITE" id="PS50113">
    <property type="entry name" value="PAC"/>
    <property type="match status" value="1"/>
</dbReference>
<name>A0A1H6R1Z4_9GAMM</name>
<dbReference type="STRING" id="64971.SAMN05421831_102105"/>
<dbReference type="CDD" id="cd00130">
    <property type="entry name" value="PAS"/>
    <property type="match status" value="1"/>
</dbReference>
<dbReference type="EMBL" id="FNYH01000002">
    <property type="protein sequence ID" value="SEI45790.1"/>
    <property type="molecule type" value="Genomic_DNA"/>
</dbReference>
<feature type="domain" description="PAC" evidence="3">
    <location>
        <begin position="121"/>
        <end position="173"/>
    </location>
</feature>
<evidence type="ECO:0000256" key="1">
    <source>
        <dbReference type="SAM" id="Phobius"/>
    </source>
</evidence>
<dbReference type="NCBIfam" id="TIGR00229">
    <property type="entry name" value="sensory_box"/>
    <property type="match status" value="1"/>
</dbReference>
<evidence type="ECO:0000313" key="6">
    <source>
        <dbReference type="Proteomes" id="UP000242999"/>
    </source>
</evidence>
<dbReference type="InterPro" id="IPR001610">
    <property type="entry name" value="PAC"/>
</dbReference>
<dbReference type="SMART" id="SM00086">
    <property type="entry name" value="PAC"/>
    <property type="match status" value="1"/>
</dbReference>
<dbReference type="PROSITE" id="PS50887">
    <property type="entry name" value="GGDEF"/>
    <property type="match status" value="1"/>
</dbReference>
<dbReference type="InterPro" id="IPR052155">
    <property type="entry name" value="Biofilm_reg_signaling"/>
</dbReference>
<dbReference type="SMART" id="SM00091">
    <property type="entry name" value="PAS"/>
    <property type="match status" value="1"/>
</dbReference>
<dbReference type="InterPro" id="IPR000700">
    <property type="entry name" value="PAS-assoc_C"/>
</dbReference>